<name>A0A8T4C8P1_9ARCH</name>
<protein>
    <submittedName>
        <fullName evidence="1">Uncharacterized protein</fullName>
    </submittedName>
</protein>
<proteinExistence type="predicted"/>
<feature type="non-terminal residue" evidence="1">
    <location>
        <position position="173"/>
    </location>
</feature>
<gene>
    <name evidence="1" type="ORF">FJY86_04585</name>
</gene>
<reference evidence="1" key="1">
    <citation type="submission" date="2019-03" db="EMBL/GenBank/DDBJ databases">
        <title>Lake Tanganyika Metagenome-Assembled Genomes (MAGs).</title>
        <authorList>
            <person name="Tran P."/>
        </authorList>
    </citation>
    <scope>NUCLEOTIDE SEQUENCE</scope>
    <source>
        <strain evidence="1">M_DeepCast_50m_m2_156</strain>
    </source>
</reference>
<organism evidence="1 2">
    <name type="scientific">Candidatus Iainarchaeum sp</name>
    <dbReference type="NCBI Taxonomy" id="3101447"/>
    <lineage>
        <taxon>Archaea</taxon>
        <taxon>Candidatus Iainarchaeota</taxon>
        <taxon>Candidatus Iainarchaeia</taxon>
        <taxon>Candidatus Iainarchaeales</taxon>
        <taxon>Candidatus Iainarchaeaceae</taxon>
        <taxon>Candidatus Iainarchaeum</taxon>
    </lineage>
</organism>
<comment type="caution">
    <text evidence="1">The sequence shown here is derived from an EMBL/GenBank/DDBJ whole genome shotgun (WGS) entry which is preliminary data.</text>
</comment>
<accession>A0A8T4C8P1</accession>
<evidence type="ECO:0000313" key="1">
    <source>
        <dbReference type="EMBL" id="MBM3282584.1"/>
    </source>
</evidence>
<dbReference type="Proteomes" id="UP000774699">
    <property type="component" value="Unassembled WGS sequence"/>
</dbReference>
<dbReference type="EMBL" id="VGJJ01000051">
    <property type="protein sequence ID" value="MBM3282584.1"/>
    <property type="molecule type" value="Genomic_DNA"/>
</dbReference>
<evidence type="ECO:0000313" key="2">
    <source>
        <dbReference type="Proteomes" id="UP000774699"/>
    </source>
</evidence>
<dbReference type="AlphaFoldDB" id="A0A8T4C8P1"/>
<sequence length="173" mass="18514">MRRWSLVNNKGQAFSTFQLLIAAVVALAILVLLLNIIGGLPNFGSSEPLEEAATLIKGQVNSPSELRTGSNPITFTKEDSLNPKAIADKSGVVTANQVCISLGDFLQDDGTDFAEMNETAGIVKYTGSGQFRVRLSVICDTGTELAEDLTNNGIEDDWLQSTKCQDVSSLSQT</sequence>